<protein>
    <submittedName>
        <fullName evidence="2">Uncharacterized protein</fullName>
    </submittedName>
</protein>
<evidence type="ECO:0000256" key="1">
    <source>
        <dbReference type="SAM" id="Phobius"/>
    </source>
</evidence>
<feature type="transmembrane region" description="Helical" evidence="1">
    <location>
        <begin position="49"/>
        <end position="68"/>
    </location>
</feature>
<keyword evidence="1" id="KW-0812">Transmembrane</keyword>
<keyword evidence="1" id="KW-0472">Membrane</keyword>
<keyword evidence="3" id="KW-1185">Reference proteome</keyword>
<dbReference type="Proteomes" id="UP001227192">
    <property type="component" value="Unassembled WGS sequence"/>
</dbReference>
<reference evidence="2" key="2">
    <citation type="journal article" date="2016" name="Fungal Biol.">
        <title>Ochratoxin A production by Penicillium thymicola.</title>
        <authorList>
            <person name="Nguyen H.D.T."/>
            <person name="McMullin D.R."/>
            <person name="Ponomareva E."/>
            <person name="Riley R."/>
            <person name="Pomraning K.R."/>
            <person name="Baker S.E."/>
            <person name="Seifert K.A."/>
        </authorList>
    </citation>
    <scope>NUCLEOTIDE SEQUENCE</scope>
    <source>
        <strain evidence="2">DAOM 180753</strain>
    </source>
</reference>
<dbReference type="AlphaFoldDB" id="A0AAI9T6A0"/>
<evidence type="ECO:0000313" key="3">
    <source>
        <dbReference type="Proteomes" id="UP001227192"/>
    </source>
</evidence>
<sequence>MQGLTSAASFYLVRSSDIVMNLIHRPVPACLVHRSVVSQIHGYADKLDLLWATIFGVSFATSATLFVVNEL</sequence>
<reference evidence="2" key="1">
    <citation type="submission" date="2015-06" db="EMBL/GenBank/DDBJ databases">
        <authorList>
            <person name="Nguyen H."/>
        </authorList>
    </citation>
    <scope>NUCLEOTIDE SEQUENCE</scope>
    <source>
        <strain evidence="2">DAOM 180753</strain>
    </source>
</reference>
<organism evidence="2 3">
    <name type="scientific">Penicillium thymicola</name>
    <dbReference type="NCBI Taxonomy" id="293382"/>
    <lineage>
        <taxon>Eukaryota</taxon>
        <taxon>Fungi</taxon>
        <taxon>Dikarya</taxon>
        <taxon>Ascomycota</taxon>
        <taxon>Pezizomycotina</taxon>
        <taxon>Eurotiomycetes</taxon>
        <taxon>Eurotiomycetidae</taxon>
        <taxon>Eurotiales</taxon>
        <taxon>Aspergillaceae</taxon>
        <taxon>Penicillium</taxon>
    </lineage>
</organism>
<dbReference type="EMBL" id="LACB01000765">
    <property type="protein sequence ID" value="KAJ9481487.1"/>
    <property type="molecule type" value="Genomic_DNA"/>
</dbReference>
<gene>
    <name evidence="2" type="ORF">VN97_g11983</name>
</gene>
<evidence type="ECO:0000313" key="2">
    <source>
        <dbReference type="EMBL" id="KAJ9481487.1"/>
    </source>
</evidence>
<accession>A0AAI9T6A0</accession>
<name>A0AAI9T6A0_PENTH</name>
<keyword evidence="1" id="KW-1133">Transmembrane helix</keyword>
<comment type="caution">
    <text evidence="2">The sequence shown here is derived from an EMBL/GenBank/DDBJ whole genome shotgun (WGS) entry which is preliminary data.</text>
</comment>
<proteinExistence type="predicted"/>